<keyword evidence="4" id="KW-1185">Reference proteome</keyword>
<evidence type="ECO:0000256" key="1">
    <source>
        <dbReference type="ARBA" id="ARBA00003670"/>
    </source>
</evidence>
<name>A0A941IY72_9BACT</name>
<dbReference type="PANTHER" id="PTHR30523:SF6">
    <property type="entry name" value="PHOSPHOENOLPYRUVATE CARBOXYLASE"/>
    <property type="match status" value="1"/>
</dbReference>
<evidence type="ECO:0000256" key="2">
    <source>
        <dbReference type="ARBA" id="ARBA00022419"/>
    </source>
</evidence>
<dbReference type="Pfam" id="PF00311">
    <property type="entry name" value="PEPcase"/>
    <property type="match status" value="2"/>
</dbReference>
<dbReference type="EMBL" id="JAGTAR010000016">
    <property type="protein sequence ID" value="MBR8536189.1"/>
    <property type="molecule type" value="Genomic_DNA"/>
</dbReference>
<reference evidence="3" key="2">
    <citation type="submission" date="2021-04" db="EMBL/GenBank/DDBJ databases">
        <authorList>
            <person name="Zhang T."/>
            <person name="Zhang Y."/>
            <person name="Lu D."/>
            <person name="Zuo D."/>
            <person name="Du Z."/>
        </authorList>
    </citation>
    <scope>NUCLEOTIDE SEQUENCE</scope>
    <source>
        <strain evidence="3">JR1</strain>
    </source>
</reference>
<dbReference type="RefSeq" id="WP_212191033.1">
    <property type="nucleotide sequence ID" value="NZ_JAGTAR010000016.1"/>
</dbReference>
<comment type="caution">
    <text evidence="3">The sequence shown here is derived from an EMBL/GenBank/DDBJ whole genome shotgun (WGS) entry which is preliminary data.</text>
</comment>
<keyword evidence="3" id="KW-0456">Lyase</keyword>
<proteinExistence type="predicted"/>
<protein>
    <recommendedName>
        <fullName evidence="2">Phosphoenolpyruvate carboxylase</fullName>
    </recommendedName>
</protein>
<sequence length="855" mass="97721">MNQIEKSYRELVELKYQLYNSLFLTLPLHAVQQTGLLLPLLNEACVKGLENGESPTTIVNNFFKEHKPELTERERISFLFKIIQYVERQIVLIDALEEAAYTKIHRMNDSDSWGRIKQKVENRKLDQQMDELLDSFGIRVVLTAHPTQFYPGRVLAISTDLTEAITNDEVGYARDLLQQLGKTPFYRKQKPSAYDEAIALTWYLGNIFYPAVGQLLDRIDEFFPGKIDHNKELITMGFWPGGDRDGNPFVTVDTTLKVARKLRFTLTTCYHNELKAIKRRMSFPGVYDIIHELDELFVEELTNASGERNVDLNHLLNQLDKVEKLLEEEHQGLFVDKIKSFRRKIKQFGFFFASIDVRQDSRVIGKAFNEVMRVNPGLFPEDLWERTEVEQLDLLLKAKGRIDTSVFEDELVRDTLESMKAIKSIQKENGERAAHRYIISNCRGVVDIAKVFALARLCSWGDEPLSIDIVPLFETVDDLKGAGQSMKTLYNHPKYKTHLANRKNRQTVMLGFSDGTKDGGYLMANWGIYRAKEDITLISREYDVEVVFFDGRGGPPARGGGNTHLFYSALGKTIDSHQIQLTIQGQTISSHYGIKEAAAHNLGHLLTAGFENNLFNRADSDLSAGQRELIEKMSVVGYEKYAALKAHPLFIPFLEERSTLKYYGLANIGSRPSKRGSSDKLEFDDLRAIPFVGAWSQLKQNVPGFYGLGTALKEQEDAGKLEACQELYNSSIFFRALISNSMQSMSKTNFALTKYMEQDKKFGEFWKIIYNEYLLTKEMVLKVSGDAELLQDNARSRNSIRLRESVVLPLLAIQQYALIEIQKLQDKPEDEHLALYERMVMRSLFGNINASRNSV</sequence>
<organism evidence="3 4">
    <name type="scientific">Carboxylicivirga sediminis</name>
    <dbReference type="NCBI Taxonomy" id="2006564"/>
    <lineage>
        <taxon>Bacteria</taxon>
        <taxon>Pseudomonadati</taxon>
        <taxon>Bacteroidota</taxon>
        <taxon>Bacteroidia</taxon>
        <taxon>Marinilabiliales</taxon>
        <taxon>Marinilabiliaceae</taxon>
        <taxon>Carboxylicivirga</taxon>
    </lineage>
</organism>
<reference evidence="3" key="1">
    <citation type="journal article" date="2018" name="Int. J. Syst. Evol. Microbiol.">
        <title>Carboxylicivirga sediminis sp. nov., isolated from coastal sediment.</title>
        <authorList>
            <person name="Wang F.Q."/>
            <person name="Ren L.H."/>
            <person name="Zou R.J."/>
            <person name="Sun Y.Z."/>
            <person name="Liu X.J."/>
            <person name="Jiang F."/>
            <person name="Liu L.J."/>
        </authorList>
    </citation>
    <scope>NUCLEOTIDE SEQUENCE</scope>
    <source>
        <strain evidence="3">JR1</strain>
    </source>
</reference>
<accession>A0A941IY72</accession>
<dbReference type="GO" id="GO:0006099">
    <property type="term" value="P:tricarboxylic acid cycle"/>
    <property type="evidence" value="ECO:0007669"/>
    <property type="project" value="InterPro"/>
</dbReference>
<dbReference type="GO" id="GO:0005829">
    <property type="term" value="C:cytosol"/>
    <property type="evidence" value="ECO:0007669"/>
    <property type="project" value="TreeGrafter"/>
</dbReference>
<gene>
    <name evidence="3" type="ORF">KDU71_11525</name>
</gene>
<evidence type="ECO:0000313" key="3">
    <source>
        <dbReference type="EMBL" id="MBR8536189.1"/>
    </source>
</evidence>
<dbReference type="AlphaFoldDB" id="A0A941IY72"/>
<dbReference type="GO" id="GO:0015977">
    <property type="term" value="P:carbon fixation"/>
    <property type="evidence" value="ECO:0007669"/>
    <property type="project" value="InterPro"/>
</dbReference>
<evidence type="ECO:0000313" key="4">
    <source>
        <dbReference type="Proteomes" id="UP000679220"/>
    </source>
</evidence>
<dbReference type="Proteomes" id="UP000679220">
    <property type="component" value="Unassembled WGS sequence"/>
</dbReference>
<dbReference type="InterPro" id="IPR015813">
    <property type="entry name" value="Pyrv/PenolPyrv_kinase-like_dom"/>
</dbReference>
<dbReference type="PANTHER" id="PTHR30523">
    <property type="entry name" value="PHOSPHOENOLPYRUVATE CARBOXYLASE"/>
    <property type="match status" value="1"/>
</dbReference>
<dbReference type="InterPro" id="IPR021135">
    <property type="entry name" value="PEP_COase"/>
</dbReference>
<dbReference type="GO" id="GO:0008964">
    <property type="term" value="F:phosphoenolpyruvate carboxylase activity"/>
    <property type="evidence" value="ECO:0007669"/>
    <property type="project" value="InterPro"/>
</dbReference>
<comment type="function">
    <text evidence="1">Forms oxaloacetate, a four-carbon dicarboxylic acid source for the tricarboxylic acid cycle.</text>
</comment>
<dbReference type="PRINTS" id="PR00150">
    <property type="entry name" value="PEPCARBXLASE"/>
</dbReference>
<dbReference type="SUPFAM" id="SSF51621">
    <property type="entry name" value="Phosphoenolpyruvate/pyruvate domain"/>
    <property type="match status" value="1"/>
</dbReference>